<gene>
    <name evidence="1" type="ORF">DMB65_16435</name>
</gene>
<sequence>MEYLAEKRLVIDVDLAPNVDAVYTGMCLISNSEIILLLNFDEAKGEFDGFTIVKNDDVEKYRTWNENNYLELKNNNSKDLIAKIDLNSFLDIATSLKSLRSKLVSIFTYDDEDSFYLAKVLSVKNECVELHLIDEDSNWIDIKVIKFSDINYIGFDTQYERKYIESLPI</sequence>
<keyword evidence="2" id="KW-1185">Reference proteome</keyword>
<dbReference type="OrthoDB" id="1361080at2"/>
<dbReference type="RefSeq" id="WP_110307716.1">
    <property type="nucleotide sequence ID" value="NZ_QJHK01000016.1"/>
</dbReference>
<protein>
    <submittedName>
        <fullName evidence="1">Uncharacterized protein</fullName>
    </submittedName>
</protein>
<comment type="caution">
    <text evidence="1">The sequence shown here is derived from an EMBL/GenBank/DDBJ whole genome shotgun (WGS) entry which is preliminary data.</text>
</comment>
<dbReference type="EMBL" id="QJHK01000016">
    <property type="protein sequence ID" value="PXY39615.1"/>
    <property type="molecule type" value="Genomic_DNA"/>
</dbReference>
<accession>A0A2V4BKV7</accession>
<name>A0A2V4BKV7_9FLAO</name>
<evidence type="ECO:0000313" key="2">
    <source>
        <dbReference type="Proteomes" id="UP000247903"/>
    </source>
</evidence>
<reference evidence="1 2" key="1">
    <citation type="submission" date="2018-05" db="EMBL/GenBank/DDBJ databases">
        <title>Flavobacterium sp. strain IMCC34759, incomplete genome.</title>
        <authorList>
            <person name="Joung Y."/>
            <person name="Cho J."/>
        </authorList>
    </citation>
    <scope>NUCLEOTIDE SEQUENCE [LARGE SCALE GENOMIC DNA]</scope>
    <source>
        <strain evidence="1 2">IMCC34759</strain>
    </source>
</reference>
<organism evidence="1 2">
    <name type="scientific">Flavobacterium cheongpyeongense</name>
    <dbReference type="NCBI Taxonomy" id="2212651"/>
    <lineage>
        <taxon>Bacteria</taxon>
        <taxon>Pseudomonadati</taxon>
        <taxon>Bacteroidota</taxon>
        <taxon>Flavobacteriia</taxon>
        <taxon>Flavobacteriales</taxon>
        <taxon>Flavobacteriaceae</taxon>
        <taxon>Flavobacterium</taxon>
    </lineage>
</organism>
<proteinExistence type="predicted"/>
<evidence type="ECO:0000313" key="1">
    <source>
        <dbReference type="EMBL" id="PXY39615.1"/>
    </source>
</evidence>
<dbReference type="Proteomes" id="UP000247903">
    <property type="component" value="Unassembled WGS sequence"/>
</dbReference>
<dbReference type="AlphaFoldDB" id="A0A2V4BKV7"/>